<feature type="domain" description="PAC" evidence="8">
    <location>
        <begin position="83"/>
        <end position="138"/>
    </location>
</feature>
<dbReference type="InterPro" id="IPR013655">
    <property type="entry name" value="PAS_fold_3"/>
</dbReference>
<comment type="catalytic activity">
    <reaction evidence="1">
        <text>ATP + protein L-histidine = ADP + protein N-phospho-L-histidine.</text>
        <dbReference type="EC" id="2.7.13.3"/>
    </reaction>
</comment>
<dbReference type="CDD" id="cd00130">
    <property type="entry name" value="PAS"/>
    <property type="match status" value="2"/>
</dbReference>
<evidence type="ECO:0000256" key="5">
    <source>
        <dbReference type="ARBA" id="ARBA00022777"/>
    </source>
</evidence>
<dbReference type="PROSITE" id="PS50109">
    <property type="entry name" value="HIS_KIN"/>
    <property type="match status" value="1"/>
</dbReference>
<dbReference type="Gene3D" id="3.30.450.20">
    <property type="entry name" value="PAS domain"/>
    <property type="match status" value="4"/>
</dbReference>
<dbReference type="SMART" id="SM00388">
    <property type="entry name" value="HisKA"/>
    <property type="match status" value="1"/>
</dbReference>
<dbReference type="Gene3D" id="1.10.287.130">
    <property type="match status" value="1"/>
</dbReference>
<dbReference type="SUPFAM" id="SSF55785">
    <property type="entry name" value="PYP-like sensor domain (PAS domain)"/>
    <property type="match status" value="4"/>
</dbReference>
<protein>
    <recommendedName>
        <fullName evidence="2">histidine kinase</fullName>
        <ecNumber evidence="2">2.7.13.3</ecNumber>
    </recommendedName>
</protein>
<feature type="domain" description="PAS" evidence="7">
    <location>
        <begin position="139"/>
        <end position="190"/>
    </location>
</feature>
<keyword evidence="3" id="KW-0597">Phosphoprotein</keyword>
<evidence type="ECO:0000259" key="7">
    <source>
        <dbReference type="PROSITE" id="PS50112"/>
    </source>
</evidence>
<dbReference type="InterPro" id="IPR005467">
    <property type="entry name" value="His_kinase_dom"/>
</dbReference>
<dbReference type="Pfam" id="PF08448">
    <property type="entry name" value="PAS_4"/>
    <property type="match status" value="1"/>
</dbReference>
<dbReference type="InterPro" id="IPR003661">
    <property type="entry name" value="HisK_dim/P_dom"/>
</dbReference>
<dbReference type="Proteomes" id="UP001238523">
    <property type="component" value="Chromosome"/>
</dbReference>
<dbReference type="SUPFAM" id="SSF55874">
    <property type="entry name" value="ATPase domain of HSP90 chaperone/DNA topoisomerase II/histidine kinase"/>
    <property type="match status" value="1"/>
</dbReference>
<accession>A0ABY8KY07</accession>
<evidence type="ECO:0000256" key="1">
    <source>
        <dbReference type="ARBA" id="ARBA00000085"/>
    </source>
</evidence>
<dbReference type="InterPro" id="IPR035965">
    <property type="entry name" value="PAS-like_dom_sf"/>
</dbReference>
<proteinExistence type="predicted"/>
<dbReference type="Pfam" id="PF13426">
    <property type="entry name" value="PAS_9"/>
    <property type="match status" value="2"/>
</dbReference>
<feature type="domain" description="PAC" evidence="8">
    <location>
        <begin position="332"/>
        <end position="383"/>
    </location>
</feature>
<dbReference type="CDD" id="cd00082">
    <property type="entry name" value="HisKA"/>
    <property type="match status" value="1"/>
</dbReference>
<gene>
    <name evidence="9" type="ORF">QCQ61_00925</name>
</gene>
<dbReference type="InterPro" id="IPR000700">
    <property type="entry name" value="PAS-assoc_C"/>
</dbReference>
<feature type="domain" description="Histidine kinase" evidence="6">
    <location>
        <begin position="528"/>
        <end position="742"/>
    </location>
</feature>
<dbReference type="EMBL" id="CP122379">
    <property type="protein sequence ID" value="WGF92767.1"/>
    <property type="molecule type" value="Genomic_DNA"/>
</dbReference>
<sequence length="742" mass="84895">MERAIDKRKDQFYEMLLNAPSAIGMLKGANHVFEIVNPLYLQLTGKSDVIGKSLAEVFPEIKAQGIVSILDKVYQTGSVCTGKEMLIEIDREGNGNFTQFFVDFLFQPYRDVNGDIIGVLFFINDLTEQVISKKEIEKSEKQYRRILETSQEGIWLLDENCKTTFVNKKICEILEYTEAEMLGKTNYDFMVSGEKENALSALKRRKKGIAEQLEYKFVSKSGKQIITKVSANPIFDEKGNFNGSLGMLSDITEKEHLEKLLEKSNRLARIGSWEIDVVKGTVFWSDITKEIREVDQDYVPDLSTGIGFFTEGKNQQIIAQRVKECIEFGRPWDEELQFSTFKGNLKWVRTIGEAVFTNGKCTKIYGSFQDITERKNALDKIVRSEAKLKIAQTVARVGSWEVELTTNVQYWSEEMYRILGADTSITPSPEAFLKFIHPEDREFVAKSIDQAITQHEGASFNFRFIKPNNEIAYGLSEWRYEYDDEGKPLYISGILRDLTKEKKAEMERLNMISDLHQRNKDLEQFSYIVSHNLRSPVANIIGLTEELKDETHSVEVKKMLREALISDAHRLQNVIADLNSILQTKTENSERKSQVVFSDLTQDIKLSISGLLNEEEVTIITDFSAIDSFNTIKSYMQSIFYNLISNSIKFRRAGVKPVIEIRSQLTEDKLRLIFKDNGSGINLNEKGHELFKLYKRFHANTEGRGMGLYMVKTQVETLGGKISVASTLNKGTEFTIEFEHLV</sequence>
<keyword evidence="4" id="KW-0808">Transferase</keyword>
<dbReference type="PRINTS" id="PR00344">
    <property type="entry name" value="BCTRLSENSOR"/>
</dbReference>
<evidence type="ECO:0000256" key="4">
    <source>
        <dbReference type="ARBA" id="ARBA00022679"/>
    </source>
</evidence>
<organism evidence="9 10">
    <name type="scientific">Aequorivita marisscotiae</name>
    <dbReference type="NCBI Taxonomy" id="3040348"/>
    <lineage>
        <taxon>Bacteria</taxon>
        <taxon>Pseudomonadati</taxon>
        <taxon>Bacteroidota</taxon>
        <taxon>Flavobacteriia</taxon>
        <taxon>Flavobacteriales</taxon>
        <taxon>Flavobacteriaceae</taxon>
        <taxon>Aequorivita</taxon>
    </lineage>
</organism>
<dbReference type="InterPro" id="IPR001610">
    <property type="entry name" value="PAC"/>
</dbReference>
<dbReference type="PANTHER" id="PTHR43304:SF1">
    <property type="entry name" value="PAC DOMAIN-CONTAINING PROTEIN"/>
    <property type="match status" value="1"/>
</dbReference>
<dbReference type="RefSeq" id="WP_279448838.1">
    <property type="nucleotide sequence ID" value="NZ_CP122379.1"/>
</dbReference>
<dbReference type="InterPro" id="IPR004358">
    <property type="entry name" value="Sig_transdc_His_kin-like_C"/>
</dbReference>
<dbReference type="InterPro" id="IPR003594">
    <property type="entry name" value="HATPase_dom"/>
</dbReference>
<evidence type="ECO:0000259" key="6">
    <source>
        <dbReference type="PROSITE" id="PS50109"/>
    </source>
</evidence>
<dbReference type="Pfam" id="PF02518">
    <property type="entry name" value="HATPase_c"/>
    <property type="match status" value="1"/>
</dbReference>
<keyword evidence="10" id="KW-1185">Reference proteome</keyword>
<evidence type="ECO:0000256" key="3">
    <source>
        <dbReference type="ARBA" id="ARBA00022553"/>
    </source>
</evidence>
<evidence type="ECO:0000313" key="10">
    <source>
        <dbReference type="Proteomes" id="UP001238523"/>
    </source>
</evidence>
<evidence type="ECO:0000259" key="8">
    <source>
        <dbReference type="PROSITE" id="PS50113"/>
    </source>
</evidence>
<dbReference type="SMART" id="SM00086">
    <property type="entry name" value="PAC"/>
    <property type="match status" value="4"/>
</dbReference>
<dbReference type="PROSITE" id="PS50113">
    <property type="entry name" value="PAC"/>
    <property type="match status" value="4"/>
</dbReference>
<feature type="domain" description="PAC" evidence="8">
    <location>
        <begin position="458"/>
        <end position="510"/>
    </location>
</feature>
<dbReference type="InterPro" id="IPR052162">
    <property type="entry name" value="Sensor_kinase/Photoreceptor"/>
</dbReference>
<dbReference type="Gene3D" id="3.30.565.10">
    <property type="entry name" value="Histidine kinase-like ATPase, C-terminal domain"/>
    <property type="match status" value="1"/>
</dbReference>
<dbReference type="PROSITE" id="PS50112">
    <property type="entry name" value="PAS"/>
    <property type="match status" value="2"/>
</dbReference>
<keyword evidence="5" id="KW-0418">Kinase</keyword>
<dbReference type="SUPFAM" id="SSF47384">
    <property type="entry name" value="Homodimeric domain of signal transducing histidine kinase"/>
    <property type="match status" value="1"/>
</dbReference>
<dbReference type="Pfam" id="PF00512">
    <property type="entry name" value="HisKA"/>
    <property type="match status" value="1"/>
</dbReference>
<dbReference type="NCBIfam" id="TIGR00229">
    <property type="entry name" value="sensory_box"/>
    <property type="match status" value="2"/>
</dbReference>
<dbReference type="InterPro" id="IPR036890">
    <property type="entry name" value="HATPase_C_sf"/>
</dbReference>
<evidence type="ECO:0000256" key="2">
    <source>
        <dbReference type="ARBA" id="ARBA00012438"/>
    </source>
</evidence>
<feature type="domain" description="PAS" evidence="7">
    <location>
        <begin position="384"/>
        <end position="455"/>
    </location>
</feature>
<dbReference type="InterPro" id="IPR036097">
    <property type="entry name" value="HisK_dim/P_sf"/>
</dbReference>
<dbReference type="SMART" id="SM00091">
    <property type="entry name" value="PAS"/>
    <property type="match status" value="3"/>
</dbReference>
<dbReference type="SMART" id="SM00387">
    <property type="entry name" value="HATPase_c"/>
    <property type="match status" value="1"/>
</dbReference>
<dbReference type="EC" id="2.7.13.3" evidence="2"/>
<dbReference type="InterPro" id="IPR000014">
    <property type="entry name" value="PAS"/>
</dbReference>
<dbReference type="Pfam" id="PF08447">
    <property type="entry name" value="PAS_3"/>
    <property type="match status" value="1"/>
</dbReference>
<dbReference type="PANTHER" id="PTHR43304">
    <property type="entry name" value="PHYTOCHROME-LIKE PROTEIN CPH1"/>
    <property type="match status" value="1"/>
</dbReference>
<evidence type="ECO:0000313" key="9">
    <source>
        <dbReference type="EMBL" id="WGF92767.1"/>
    </source>
</evidence>
<name>A0ABY8KY07_9FLAO</name>
<feature type="domain" description="PAC" evidence="8">
    <location>
        <begin position="211"/>
        <end position="263"/>
    </location>
</feature>
<reference evidence="9 10" key="1">
    <citation type="submission" date="2023-04" db="EMBL/GenBank/DDBJ databases">
        <title>Taxonomic identification of the Arctic strain Aequorivita sp. nov. and transcriptomic analysis in response to temperature stress.</title>
        <authorList>
            <person name="Liu W."/>
            <person name="Cong B."/>
            <person name="Lin J."/>
        </authorList>
    </citation>
    <scope>NUCLEOTIDE SEQUENCE [LARGE SCALE GENOMIC DNA]</scope>
    <source>
        <strain evidence="9 10">Ant34-E75</strain>
    </source>
</reference>
<dbReference type="InterPro" id="IPR013656">
    <property type="entry name" value="PAS_4"/>
</dbReference>